<protein>
    <submittedName>
        <fullName evidence="2">Uncharacterized protein</fullName>
    </submittedName>
</protein>
<keyword evidence="3" id="KW-1185">Reference proteome</keyword>
<reference evidence="2 3" key="1">
    <citation type="submission" date="2020-01" db="EMBL/GenBank/DDBJ databases">
        <title>Identification and distribution of gene clusters putatively required for synthesis of sphingolipid metabolism inhibitors in phylogenetically diverse species of the filamentous fungus Fusarium.</title>
        <authorList>
            <person name="Kim H.-S."/>
            <person name="Busman M."/>
            <person name="Brown D.W."/>
            <person name="Divon H."/>
            <person name="Uhlig S."/>
            <person name="Proctor R.H."/>
        </authorList>
    </citation>
    <scope>NUCLEOTIDE SEQUENCE [LARGE SCALE GENOMIC DNA]</scope>
    <source>
        <strain evidence="2 3">NRRL 13308</strain>
    </source>
</reference>
<evidence type="ECO:0000313" key="3">
    <source>
        <dbReference type="Proteomes" id="UP000536711"/>
    </source>
</evidence>
<accession>A0A8H4JHZ2</accession>
<dbReference type="Proteomes" id="UP000536711">
    <property type="component" value="Unassembled WGS sequence"/>
</dbReference>
<gene>
    <name evidence="2" type="ORF">FACUT_10464</name>
</gene>
<evidence type="ECO:0000313" key="2">
    <source>
        <dbReference type="EMBL" id="KAF4423726.1"/>
    </source>
</evidence>
<keyword evidence="1" id="KW-0812">Transmembrane</keyword>
<comment type="caution">
    <text evidence="2">The sequence shown here is derived from an EMBL/GenBank/DDBJ whole genome shotgun (WGS) entry which is preliminary data.</text>
</comment>
<name>A0A8H4JHZ2_9HYPO</name>
<dbReference type="AlphaFoldDB" id="A0A8H4JHZ2"/>
<evidence type="ECO:0000256" key="1">
    <source>
        <dbReference type="SAM" id="Phobius"/>
    </source>
</evidence>
<feature type="transmembrane region" description="Helical" evidence="1">
    <location>
        <begin position="37"/>
        <end position="59"/>
    </location>
</feature>
<keyword evidence="1" id="KW-1133">Transmembrane helix</keyword>
<sequence length="132" mass="15362">MSPRNYQIPLDAYNSNKISSNSTMSNTEAELQQDESIPWGSIVFCILFSLFFPLTILCWTDLQLRNFRGFIDSGRWRAYFGMEVPRRHDQSNFKKVELGDEAPLVKNVVKRVRFYDDATTVEDIERVGSKEQ</sequence>
<proteinExistence type="predicted"/>
<organism evidence="2 3">
    <name type="scientific">Fusarium acutatum</name>
    <dbReference type="NCBI Taxonomy" id="78861"/>
    <lineage>
        <taxon>Eukaryota</taxon>
        <taxon>Fungi</taxon>
        <taxon>Dikarya</taxon>
        <taxon>Ascomycota</taxon>
        <taxon>Pezizomycotina</taxon>
        <taxon>Sordariomycetes</taxon>
        <taxon>Hypocreomycetidae</taxon>
        <taxon>Hypocreales</taxon>
        <taxon>Nectriaceae</taxon>
        <taxon>Fusarium</taxon>
        <taxon>Fusarium fujikuroi species complex</taxon>
    </lineage>
</organism>
<keyword evidence="1" id="KW-0472">Membrane</keyword>
<dbReference type="EMBL" id="JAADJF010000329">
    <property type="protein sequence ID" value="KAF4423726.1"/>
    <property type="molecule type" value="Genomic_DNA"/>
</dbReference>
<dbReference type="OrthoDB" id="5093201at2759"/>